<dbReference type="EMBL" id="JBHTHM010002015">
    <property type="protein sequence ID" value="MFD0787458.1"/>
    <property type="molecule type" value="Genomic_DNA"/>
</dbReference>
<comment type="caution">
    <text evidence="3">The sequence shown here is derived from an EMBL/GenBank/DDBJ whole genome shotgun (WGS) entry which is preliminary data.</text>
</comment>
<gene>
    <name evidence="3" type="ORF">ACFQZ8_26445</name>
</gene>
<keyword evidence="4" id="KW-1185">Reference proteome</keyword>
<proteinExistence type="predicted"/>
<evidence type="ECO:0000256" key="1">
    <source>
        <dbReference type="ARBA" id="ARBA00022741"/>
    </source>
</evidence>
<dbReference type="Proteomes" id="UP001597053">
    <property type="component" value="Unassembled WGS sequence"/>
</dbReference>
<dbReference type="SUPFAM" id="SSF52540">
    <property type="entry name" value="P-loop containing nucleoside triphosphate hydrolases"/>
    <property type="match status" value="1"/>
</dbReference>
<sequence>MARFRLHRNAAVQLTEVARRGPVLLVLDDLHRADEGTLDLLSGLLTEPEPVTGPVLVVGTYRASEITPELTAALARFARIEPFRVYLGGLAEPATGELARAVLGRDLDEAAVRSIHRRSGGNPFFVRELARLLAAEGDAALERVPAGVRDVIRHRLTRLPAAAQDVLRQAAVLGRDVDPEVLATLTDGDATVLDALDRALAAGFLTEEDGELRFTHVLVRDTLYGDLSAPRRAHWHSTAGAAIERLHPDDVVALAHHFGQAGTRATAARAARY</sequence>
<protein>
    <submittedName>
        <fullName evidence="3">SARP family transcriptional regulator</fullName>
    </submittedName>
</protein>
<dbReference type="PANTHER" id="PTHR16305:SF35">
    <property type="entry name" value="TRANSCRIPTIONAL ACTIVATOR DOMAIN"/>
    <property type="match status" value="1"/>
</dbReference>
<evidence type="ECO:0000256" key="2">
    <source>
        <dbReference type="ARBA" id="ARBA00022840"/>
    </source>
</evidence>
<dbReference type="PANTHER" id="PTHR16305">
    <property type="entry name" value="TESTICULAR SOLUBLE ADENYLYL CYCLASE"/>
    <property type="match status" value="1"/>
</dbReference>
<keyword evidence="1" id="KW-0547">Nucleotide-binding</keyword>
<keyword evidence="2" id="KW-0067">ATP-binding</keyword>
<feature type="non-terminal residue" evidence="3">
    <location>
        <position position="273"/>
    </location>
</feature>
<organism evidence="3 4">
    <name type="scientific">Micromonospora azadirachtae</name>
    <dbReference type="NCBI Taxonomy" id="1970735"/>
    <lineage>
        <taxon>Bacteria</taxon>
        <taxon>Bacillati</taxon>
        <taxon>Actinomycetota</taxon>
        <taxon>Actinomycetes</taxon>
        <taxon>Micromonosporales</taxon>
        <taxon>Micromonosporaceae</taxon>
        <taxon>Micromonospora</taxon>
    </lineage>
</organism>
<name>A0ABW3A8X4_9ACTN</name>
<evidence type="ECO:0000313" key="4">
    <source>
        <dbReference type="Proteomes" id="UP001597053"/>
    </source>
</evidence>
<dbReference type="InterPro" id="IPR027417">
    <property type="entry name" value="P-loop_NTPase"/>
</dbReference>
<accession>A0ABW3A8X4</accession>
<reference evidence="4" key="1">
    <citation type="journal article" date="2019" name="Int. J. Syst. Evol. Microbiol.">
        <title>The Global Catalogue of Microorganisms (GCM) 10K type strain sequencing project: providing services to taxonomists for standard genome sequencing and annotation.</title>
        <authorList>
            <consortium name="The Broad Institute Genomics Platform"/>
            <consortium name="The Broad Institute Genome Sequencing Center for Infectious Disease"/>
            <person name="Wu L."/>
            <person name="Ma J."/>
        </authorList>
    </citation>
    <scope>NUCLEOTIDE SEQUENCE [LARGE SCALE GENOMIC DNA]</scope>
    <source>
        <strain evidence="4">JCM 32148</strain>
    </source>
</reference>
<evidence type="ECO:0000313" key="3">
    <source>
        <dbReference type="EMBL" id="MFD0787458.1"/>
    </source>
</evidence>